<gene>
    <name evidence="4" type="ORF">CYMTET_49571</name>
</gene>
<comment type="caution">
    <text evidence="4">The sequence shown here is derived from an EMBL/GenBank/DDBJ whole genome shotgun (WGS) entry which is preliminary data.</text>
</comment>
<name>A0AAE0BR46_9CHLO</name>
<reference evidence="4 5" key="1">
    <citation type="journal article" date="2015" name="Genome Biol. Evol.">
        <title>Comparative Genomics of a Bacterivorous Green Alga Reveals Evolutionary Causalities and Consequences of Phago-Mixotrophic Mode of Nutrition.</title>
        <authorList>
            <person name="Burns J.A."/>
            <person name="Paasch A."/>
            <person name="Narechania A."/>
            <person name="Kim E."/>
        </authorList>
    </citation>
    <scope>NUCLEOTIDE SEQUENCE [LARGE SCALE GENOMIC DNA]</scope>
    <source>
        <strain evidence="4 5">PLY_AMNH</strain>
    </source>
</reference>
<organism evidence="4 5">
    <name type="scientific">Cymbomonas tetramitiformis</name>
    <dbReference type="NCBI Taxonomy" id="36881"/>
    <lineage>
        <taxon>Eukaryota</taxon>
        <taxon>Viridiplantae</taxon>
        <taxon>Chlorophyta</taxon>
        <taxon>Pyramimonadophyceae</taxon>
        <taxon>Pyramimonadales</taxon>
        <taxon>Pyramimonadaceae</taxon>
        <taxon>Cymbomonas</taxon>
    </lineage>
</organism>
<evidence type="ECO:0000313" key="5">
    <source>
        <dbReference type="Proteomes" id="UP001190700"/>
    </source>
</evidence>
<feature type="region of interest" description="Disordered" evidence="3">
    <location>
        <begin position="152"/>
        <end position="174"/>
    </location>
</feature>
<comment type="similarity">
    <text evidence="1">Belongs to the CoA-transferase III family.</text>
</comment>
<dbReference type="Gene3D" id="3.40.50.10540">
    <property type="entry name" value="Crotonobetainyl-coa:carnitine coa-transferase, domain 1"/>
    <property type="match status" value="1"/>
</dbReference>
<evidence type="ECO:0000256" key="2">
    <source>
        <dbReference type="ARBA" id="ARBA00022679"/>
    </source>
</evidence>
<accession>A0AAE0BR46</accession>
<feature type="compositionally biased region" description="Basic and acidic residues" evidence="3">
    <location>
        <begin position="152"/>
        <end position="168"/>
    </location>
</feature>
<dbReference type="InterPro" id="IPR023606">
    <property type="entry name" value="CoA-Trfase_III_dom_1_sf"/>
</dbReference>
<evidence type="ECO:0000256" key="3">
    <source>
        <dbReference type="SAM" id="MobiDB-lite"/>
    </source>
</evidence>
<dbReference type="PANTHER" id="PTHR48207">
    <property type="entry name" value="SUCCINATE--HYDROXYMETHYLGLUTARATE COA-TRANSFERASE"/>
    <property type="match status" value="1"/>
</dbReference>
<proteinExistence type="inferred from homology"/>
<evidence type="ECO:0000256" key="1">
    <source>
        <dbReference type="ARBA" id="ARBA00008383"/>
    </source>
</evidence>
<protein>
    <submittedName>
        <fullName evidence="4">Uncharacterized protein</fullName>
    </submittedName>
</protein>
<dbReference type="AlphaFoldDB" id="A0AAE0BR46"/>
<keyword evidence="5" id="KW-1185">Reference proteome</keyword>
<dbReference type="GO" id="GO:0008410">
    <property type="term" value="F:CoA-transferase activity"/>
    <property type="evidence" value="ECO:0007669"/>
    <property type="project" value="TreeGrafter"/>
</dbReference>
<dbReference type="InterPro" id="IPR050483">
    <property type="entry name" value="CoA-transferase_III_domain"/>
</dbReference>
<dbReference type="EMBL" id="LGRX02033595">
    <property type="protein sequence ID" value="KAK3240599.1"/>
    <property type="molecule type" value="Genomic_DNA"/>
</dbReference>
<dbReference type="InterPro" id="IPR003673">
    <property type="entry name" value="CoA-Trfase_fam_III"/>
</dbReference>
<dbReference type="Proteomes" id="UP001190700">
    <property type="component" value="Unassembled WGS sequence"/>
</dbReference>
<dbReference type="SUPFAM" id="SSF89796">
    <property type="entry name" value="CoA-transferase family III (CaiB/BaiF)"/>
    <property type="match status" value="1"/>
</dbReference>
<dbReference type="PANTHER" id="PTHR48207:SF3">
    <property type="entry name" value="SUCCINATE--HYDROXYMETHYLGLUTARATE COA-TRANSFERASE"/>
    <property type="match status" value="1"/>
</dbReference>
<dbReference type="Pfam" id="PF02515">
    <property type="entry name" value="CoA_transf_3"/>
    <property type="match status" value="1"/>
</dbReference>
<keyword evidence="2" id="KW-0808">Transferase</keyword>
<evidence type="ECO:0000313" key="4">
    <source>
        <dbReference type="EMBL" id="KAK3240599.1"/>
    </source>
</evidence>
<sequence>MSRILAGPFCTQILADLGAQIIKIERPGVGDDTRYFAPPYLRNPDGSDSKESAYFNAINRNKRSITLDYTKPQGEKILLKLMERSDVLVENFKPGTLQKYGFGYESLKERFPGLVYCSMSGFGHTGPFSHKPAYDAMIQGMSGIMSLTGEPEAERALGKRLPGHERHHEPHRRA</sequence>